<evidence type="ECO:0000313" key="2">
    <source>
        <dbReference type="Proteomes" id="UP000319148"/>
    </source>
</evidence>
<dbReference type="RefSeq" id="WP_139938289.1">
    <property type="nucleotide sequence ID" value="NZ_JBHSYP010000022.1"/>
</dbReference>
<proteinExistence type="predicted"/>
<dbReference type="AlphaFoldDB" id="A0A501PR88"/>
<comment type="caution">
    <text evidence="1">The sequence shown here is derived from an EMBL/GenBank/DDBJ whole genome shotgun (WGS) entry which is preliminary data.</text>
</comment>
<organism evidence="1 2">
    <name type="scientific">Emcibacter nanhaiensis</name>
    <dbReference type="NCBI Taxonomy" id="1505037"/>
    <lineage>
        <taxon>Bacteria</taxon>
        <taxon>Pseudomonadati</taxon>
        <taxon>Pseudomonadota</taxon>
        <taxon>Alphaproteobacteria</taxon>
        <taxon>Emcibacterales</taxon>
        <taxon>Emcibacteraceae</taxon>
        <taxon>Emcibacter</taxon>
    </lineage>
</organism>
<protein>
    <submittedName>
        <fullName evidence="1">Uncharacterized protein</fullName>
    </submittedName>
</protein>
<evidence type="ECO:0000313" key="1">
    <source>
        <dbReference type="EMBL" id="TPD63039.1"/>
    </source>
</evidence>
<gene>
    <name evidence="1" type="ORF">FIV46_02875</name>
</gene>
<keyword evidence="2" id="KW-1185">Reference proteome</keyword>
<dbReference type="PROSITE" id="PS51257">
    <property type="entry name" value="PROKAR_LIPOPROTEIN"/>
    <property type="match status" value="1"/>
</dbReference>
<accession>A0A501PR88</accession>
<name>A0A501PR88_9PROT</name>
<reference evidence="2" key="1">
    <citation type="submission" date="2019-06" db="EMBL/GenBank/DDBJ databases">
        <title>The complete genome of Emcibacter congregatus ZYLT.</title>
        <authorList>
            <person name="Zhao Z."/>
        </authorList>
    </citation>
    <scope>NUCLEOTIDE SEQUENCE [LARGE SCALE GENOMIC DNA]</scope>
    <source>
        <strain evidence="2">MCCC 1A06723</strain>
    </source>
</reference>
<dbReference type="EMBL" id="VFIY01000004">
    <property type="protein sequence ID" value="TPD63039.1"/>
    <property type="molecule type" value="Genomic_DNA"/>
</dbReference>
<dbReference type="Proteomes" id="UP000319148">
    <property type="component" value="Unassembled WGS sequence"/>
</dbReference>
<sequence>MISKSYIVQKIFIFIFGFSLGGCAMFQPEPVPPITAQEYETRMGLLHLQPSLMDRGFFNFLAGPATPAERQAFADRLPSIDWYGGRVSRRAVEQMYPDYYRDFLNQNAVTLFVHVPQDPKLAAAIRGELLDRVPPHVVLTDGSYQSDILVTYTRLYQDIDVVDRDLRQKTRKYPGKYRDEKRKECNRLLQAHYTLERKKLEARYAYRQSLSILGSLVSDDQLRDSLSQGFEMGTDLKAETPCGLKPTTVFPDDSTRRKFDGRAQRREARYRLEERIARELARRLNTGDLPLRSQLP</sequence>